<accession>A0ABZ1EPH9</accession>
<evidence type="ECO:0008006" key="4">
    <source>
        <dbReference type="Google" id="ProtNLM"/>
    </source>
</evidence>
<sequence>MTKPYFQVSVPTTHREQPGRHGLHIFTGPASTSEEAVRCAREACEAALAAERPATDGALPPVARARWRVRGVCREWAMDWEAATAAFWENEGSLEYPFPVVCTRSEV</sequence>
<proteinExistence type="predicted"/>
<evidence type="ECO:0000313" key="3">
    <source>
        <dbReference type="Proteomes" id="UP001356428"/>
    </source>
</evidence>
<dbReference type="EMBL" id="CP109083">
    <property type="protein sequence ID" value="WSB05976.1"/>
    <property type="molecule type" value="Genomic_DNA"/>
</dbReference>
<organism evidence="2 3">
    <name type="scientific">Streptomyces cyaneofuscatus</name>
    <dbReference type="NCBI Taxonomy" id="66883"/>
    <lineage>
        <taxon>Bacteria</taxon>
        <taxon>Bacillati</taxon>
        <taxon>Actinomycetota</taxon>
        <taxon>Actinomycetes</taxon>
        <taxon>Kitasatosporales</taxon>
        <taxon>Streptomycetaceae</taxon>
        <taxon>Streptomyces</taxon>
    </lineage>
</organism>
<gene>
    <name evidence="2" type="ORF">OG849_01300</name>
</gene>
<reference evidence="2 3" key="1">
    <citation type="submission" date="2022-10" db="EMBL/GenBank/DDBJ databases">
        <title>The complete genomes of actinobacterial strains from the NBC collection.</title>
        <authorList>
            <person name="Joergensen T.S."/>
            <person name="Alvarez Arevalo M."/>
            <person name="Sterndorff E.B."/>
            <person name="Faurdal D."/>
            <person name="Vuksanovic O."/>
            <person name="Mourched A.-S."/>
            <person name="Charusanti P."/>
            <person name="Shaw S."/>
            <person name="Blin K."/>
            <person name="Weber T."/>
        </authorList>
    </citation>
    <scope>NUCLEOTIDE SEQUENCE [LARGE SCALE GENOMIC DNA]</scope>
    <source>
        <strain evidence="2 3">NBC 01792</strain>
    </source>
</reference>
<feature type="region of interest" description="Disordered" evidence="1">
    <location>
        <begin position="1"/>
        <end position="23"/>
    </location>
</feature>
<protein>
    <recommendedName>
        <fullName evidence="4">DUF4242 domain-containing protein</fullName>
    </recommendedName>
</protein>
<evidence type="ECO:0000256" key="1">
    <source>
        <dbReference type="SAM" id="MobiDB-lite"/>
    </source>
</evidence>
<name>A0ABZ1EPH9_9ACTN</name>
<dbReference type="Proteomes" id="UP001356428">
    <property type="component" value="Chromosome"/>
</dbReference>
<evidence type="ECO:0000313" key="2">
    <source>
        <dbReference type="EMBL" id="WSB05976.1"/>
    </source>
</evidence>
<dbReference type="RefSeq" id="WP_326707376.1">
    <property type="nucleotide sequence ID" value="NZ_CP108861.1"/>
</dbReference>
<keyword evidence="3" id="KW-1185">Reference proteome</keyword>